<organism evidence="6 7">
    <name type="scientific">Thiorhodovibrio frisius</name>
    <dbReference type="NCBI Taxonomy" id="631362"/>
    <lineage>
        <taxon>Bacteria</taxon>
        <taxon>Pseudomonadati</taxon>
        <taxon>Pseudomonadota</taxon>
        <taxon>Gammaproteobacteria</taxon>
        <taxon>Chromatiales</taxon>
        <taxon>Chromatiaceae</taxon>
        <taxon>Thiorhodovibrio</taxon>
    </lineage>
</organism>
<evidence type="ECO:0000313" key="7">
    <source>
        <dbReference type="Proteomes" id="UP000002964"/>
    </source>
</evidence>
<keyword evidence="7" id="KW-1185">Reference proteome</keyword>
<dbReference type="PROSITE" id="PS50234">
    <property type="entry name" value="VWFA"/>
    <property type="match status" value="1"/>
</dbReference>
<dbReference type="HOGENOM" id="CLU_040423_0_0_6"/>
<dbReference type="SMART" id="SM00327">
    <property type="entry name" value="VWA"/>
    <property type="match status" value="1"/>
</dbReference>
<evidence type="ECO:0000256" key="3">
    <source>
        <dbReference type="ARBA" id="ARBA00022729"/>
    </source>
</evidence>
<dbReference type="InterPro" id="IPR056861">
    <property type="entry name" value="HMCN1-like_VWA"/>
</dbReference>
<proteinExistence type="predicted"/>
<evidence type="ECO:0000256" key="2">
    <source>
        <dbReference type="ARBA" id="ARBA00022525"/>
    </source>
</evidence>
<comment type="subcellular location">
    <subcellularLocation>
        <location evidence="1">Secreted</location>
    </subcellularLocation>
</comment>
<dbReference type="SUPFAM" id="SSF53300">
    <property type="entry name" value="vWA-like"/>
    <property type="match status" value="1"/>
</dbReference>
<dbReference type="PANTHER" id="PTHR47763:SF1">
    <property type="entry name" value="DUF659 DOMAIN-CONTAINING PROTEIN"/>
    <property type="match status" value="1"/>
</dbReference>
<dbReference type="Gene3D" id="3.40.50.410">
    <property type="entry name" value="von Willebrand factor, type A domain"/>
    <property type="match status" value="1"/>
</dbReference>
<dbReference type="RefSeq" id="WP_009150524.1">
    <property type="nucleotide sequence ID" value="NZ_CP121471.1"/>
</dbReference>
<evidence type="ECO:0000259" key="5">
    <source>
        <dbReference type="PROSITE" id="PS50234"/>
    </source>
</evidence>
<dbReference type="GO" id="GO:0004674">
    <property type="term" value="F:protein serine/threonine kinase activity"/>
    <property type="evidence" value="ECO:0007669"/>
    <property type="project" value="TreeGrafter"/>
</dbReference>
<dbReference type="InterPro" id="IPR036465">
    <property type="entry name" value="vWFA_dom_sf"/>
</dbReference>
<dbReference type="PANTHER" id="PTHR47763">
    <property type="entry name" value="ALPHA-PROTEIN KINASE VWKA"/>
    <property type="match status" value="1"/>
</dbReference>
<dbReference type="Proteomes" id="UP000002964">
    <property type="component" value="Unassembled WGS sequence"/>
</dbReference>
<name>H8Z452_9GAMM</name>
<dbReference type="AlphaFoldDB" id="H8Z452"/>
<keyword evidence="3" id="KW-0732">Signal</keyword>
<dbReference type="Pfam" id="PF25106">
    <property type="entry name" value="VWA_4"/>
    <property type="match status" value="1"/>
</dbReference>
<sequence length="414" mass="44270">MRKHTKTMVPLMAAGLGGLTLLAILGYPGIREAFSAPATPIPELPTNDANQVNLPDTRQHPVIEAVFVLDTTGSMGGLIQAAKDKIWSIASTMAAAEPAPEIRIGLVTYRDRGDDYVTRVTNLSPDLDAIHAELMQFQANGGGDGPESVNQALHDALHRIQWSQDGSAYQVIFLVGDAPAHMDYANDTPYPQTLALAKKGGIHVNAIQCGSHADTAGQWQQIAQLGGGGYFQVEQNGSAVAVATPYDGELAELSAKLDDTRLYYGKTEERAARSDKLAVEKAAKAAASPAAMARRADFVTSKSGKASLIGEHELVDEVTSGRLELDALPAEELPAPLVSLSKTEQRALIEQKAREREELSAQIQALSDQRAEYLKSKVAESGDAEDSLDHKIFSAVREQAAEKGLKYDASAPAY</sequence>
<dbReference type="InterPro" id="IPR002035">
    <property type="entry name" value="VWF_A"/>
</dbReference>
<keyword evidence="4" id="KW-0175">Coiled coil</keyword>
<dbReference type="GO" id="GO:0005737">
    <property type="term" value="C:cytoplasm"/>
    <property type="evidence" value="ECO:0007669"/>
    <property type="project" value="TreeGrafter"/>
</dbReference>
<protein>
    <submittedName>
        <fullName evidence="6">von Willebrand factor type A-like protein</fullName>
    </submittedName>
</protein>
<feature type="domain" description="VWFA" evidence="5">
    <location>
        <begin position="64"/>
        <end position="257"/>
    </location>
</feature>
<dbReference type="InterPro" id="IPR052969">
    <property type="entry name" value="Thr-specific_kinase-like"/>
</dbReference>
<evidence type="ECO:0000313" key="6">
    <source>
        <dbReference type="EMBL" id="EIC20121.1"/>
    </source>
</evidence>
<evidence type="ECO:0000256" key="1">
    <source>
        <dbReference type="ARBA" id="ARBA00004613"/>
    </source>
</evidence>
<feature type="coiled-coil region" evidence="4">
    <location>
        <begin position="342"/>
        <end position="376"/>
    </location>
</feature>
<dbReference type="CDD" id="cd00198">
    <property type="entry name" value="vWFA"/>
    <property type="match status" value="1"/>
</dbReference>
<dbReference type="EMBL" id="JH603170">
    <property type="protein sequence ID" value="EIC20121.1"/>
    <property type="molecule type" value="Genomic_DNA"/>
</dbReference>
<keyword evidence="2" id="KW-0964">Secreted</keyword>
<dbReference type="STRING" id="631362.Thi970DRAFT_03739"/>
<dbReference type="eggNOG" id="COG2304">
    <property type="taxonomic scope" value="Bacteria"/>
</dbReference>
<reference evidence="7" key="1">
    <citation type="submission" date="2011-06" db="EMBL/GenBank/DDBJ databases">
        <authorList>
            <consortium name="US DOE Joint Genome Institute (JGI-PGF)"/>
            <person name="Lucas S."/>
            <person name="Han J."/>
            <person name="Lapidus A."/>
            <person name="Cheng J.-F."/>
            <person name="Goodwin L."/>
            <person name="Pitluck S."/>
            <person name="Peters L."/>
            <person name="Land M.L."/>
            <person name="Hauser L."/>
            <person name="Vogl K."/>
            <person name="Liu Z."/>
            <person name="Overmann J."/>
            <person name="Frigaard N.-U."/>
            <person name="Bryant D.A."/>
            <person name="Woyke T.J."/>
        </authorList>
    </citation>
    <scope>NUCLEOTIDE SEQUENCE [LARGE SCALE GENOMIC DNA]</scope>
    <source>
        <strain evidence="7">970</strain>
    </source>
</reference>
<evidence type="ECO:0000256" key="4">
    <source>
        <dbReference type="SAM" id="Coils"/>
    </source>
</evidence>
<reference evidence="6 7" key="2">
    <citation type="submission" date="2011-11" db="EMBL/GenBank/DDBJ databases">
        <authorList>
            <consortium name="US DOE Joint Genome Institute"/>
            <person name="Lucas S."/>
            <person name="Han J."/>
            <person name="Lapidus A."/>
            <person name="Cheng J.-F."/>
            <person name="Goodwin L."/>
            <person name="Pitluck S."/>
            <person name="Peters L."/>
            <person name="Ovchinnikova G."/>
            <person name="Zhang X."/>
            <person name="Detter J.C."/>
            <person name="Han C."/>
            <person name="Tapia R."/>
            <person name="Land M."/>
            <person name="Hauser L."/>
            <person name="Kyrpides N."/>
            <person name="Ivanova N."/>
            <person name="Pagani I."/>
            <person name="Vogl K."/>
            <person name="Liu Z."/>
            <person name="Overmann J."/>
            <person name="Frigaard N.-U."/>
            <person name="Bryant D."/>
            <person name="Woyke T."/>
        </authorList>
    </citation>
    <scope>NUCLEOTIDE SEQUENCE [LARGE SCALE GENOMIC DNA]</scope>
    <source>
        <strain evidence="6 7">970</strain>
    </source>
</reference>
<gene>
    <name evidence="6" type="ORF">Thi970DRAFT_03739</name>
</gene>
<accession>H8Z452</accession>
<dbReference type="OrthoDB" id="9805121at2"/>